<dbReference type="EMBL" id="JBFXLS010000033">
    <property type="protein sequence ID" value="KAL2826008.1"/>
    <property type="molecule type" value="Genomic_DNA"/>
</dbReference>
<keyword evidence="4" id="KW-1185">Reference proteome</keyword>
<dbReference type="PANTHER" id="PTHR36182">
    <property type="entry name" value="PROTEIN, PUTATIVE (AFU_ORTHOLOGUE AFUA_6G10930)-RELATED"/>
    <property type="match status" value="1"/>
</dbReference>
<evidence type="ECO:0008006" key="5">
    <source>
        <dbReference type="Google" id="ProtNLM"/>
    </source>
</evidence>
<feature type="chain" id="PRO_5046342943" description="Lytic polysaccharide monooxygenase" evidence="2">
    <location>
        <begin position="23"/>
        <end position="413"/>
    </location>
</feature>
<evidence type="ECO:0000256" key="2">
    <source>
        <dbReference type="SAM" id="SignalP"/>
    </source>
</evidence>
<name>A0ABR4IE42_9EURO</name>
<evidence type="ECO:0000313" key="4">
    <source>
        <dbReference type="Proteomes" id="UP001610335"/>
    </source>
</evidence>
<dbReference type="PANTHER" id="PTHR36182:SF2">
    <property type="entry name" value="LYTIC POLYSACCHARIDE MONOOXYGENASE"/>
    <property type="match status" value="1"/>
</dbReference>
<comment type="caution">
    <text evidence="3">The sequence shown here is derived from an EMBL/GenBank/DDBJ whole genome shotgun (WGS) entry which is preliminary data.</text>
</comment>
<dbReference type="Proteomes" id="UP001610335">
    <property type="component" value="Unassembled WGS sequence"/>
</dbReference>
<organism evidence="3 4">
    <name type="scientific">Aspergillus cavernicola</name>
    <dbReference type="NCBI Taxonomy" id="176166"/>
    <lineage>
        <taxon>Eukaryota</taxon>
        <taxon>Fungi</taxon>
        <taxon>Dikarya</taxon>
        <taxon>Ascomycota</taxon>
        <taxon>Pezizomycotina</taxon>
        <taxon>Eurotiomycetes</taxon>
        <taxon>Eurotiomycetidae</taxon>
        <taxon>Eurotiales</taxon>
        <taxon>Aspergillaceae</taxon>
        <taxon>Aspergillus</taxon>
        <taxon>Aspergillus subgen. Nidulantes</taxon>
    </lineage>
</organism>
<reference evidence="3 4" key="1">
    <citation type="submission" date="2024-07" db="EMBL/GenBank/DDBJ databases">
        <title>Section-level genome sequencing and comparative genomics of Aspergillus sections Usti and Cavernicolus.</title>
        <authorList>
            <consortium name="Lawrence Berkeley National Laboratory"/>
            <person name="Nybo J.L."/>
            <person name="Vesth T.C."/>
            <person name="Theobald S."/>
            <person name="Frisvad J.C."/>
            <person name="Larsen T.O."/>
            <person name="Kjaerboelling I."/>
            <person name="Rothschild-Mancinelli K."/>
            <person name="Lyhne E.K."/>
            <person name="Kogle M.E."/>
            <person name="Barry K."/>
            <person name="Clum A."/>
            <person name="Na H."/>
            <person name="Ledsgaard L."/>
            <person name="Lin J."/>
            <person name="Lipzen A."/>
            <person name="Kuo A."/>
            <person name="Riley R."/>
            <person name="Mondo S."/>
            <person name="LaButti K."/>
            <person name="Haridas S."/>
            <person name="Pangalinan J."/>
            <person name="Salamov A.A."/>
            <person name="Simmons B.A."/>
            <person name="Magnuson J.K."/>
            <person name="Chen J."/>
            <person name="Drula E."/>
            <person name="Henrissat B."/>
            <person name="Wiebenga A."/>
            <person name="Lubbers R.J."/>
            <person name="Gomes A.C."/>
            <person name="Makela M.R."/>
            <person name="Stajich J."/>
            <person name="Grigoriev I.V."/>
            <person name="Mortensen U.H."/>
            <person name="De vries R.P."/>
            <person name="Baker S.E."/>
            <person name="Andersen M.R."/>
        </authorList>
    </citation>
    <scope>NUCLEOTIDE SEQUENCE [LARGE SCALE GENOMIC DNA]</scope>
    <source>
        <strain evidence="3 4">CBS 600.67</strain>
    </source>
</reference>
<dbReference type="Gene3D" id="2.70.50.70">
    <property type="match status" value="1"/>
</dbReference>
<feature type="compositionally biased region" description="Low complexity" evidence="1">
    <location>
        <begin position="291"/>
        <end position="306"/>
    </location>
</feature>
<evidence type="ECO:0000313" key="3">
    <source>
        <dbReference type="EMBL" id="KAL2826008.1"/>
    </source>
</evidence>
<feature type="compositionally biased region" description="Low complexity" evidence="1">
    <location>
        <begin position="242"/>
        <end position="277"/>
    </location>
</feature>
<accession>A0ABR4IE42</accession>
<feature type="region of interest" description="Disordered" evidence="1">
    <location>
        <begin position="316"/>
        <end position="342"/>
    </location>
</feature>
<sequence>MFFKSTVTAFAMLGASLVDAHAIMIDPVPYNFQSWDNSPLDASGSNFPCKSTDYTVTQENHMAVGETQKLAFQGGATHGGGSCQISITSDRAPTKDTEWSVIMSIESGCMDVNEIDDNIGDTASMKTPFSPEFTIPDSFEPGQYTLAWTWFNRIGNREMYMNCAPVTLSGGSSSKRSEVAVIEKRAEEYPPLFIANINGCQTRHNYDVRFPNPGSNLEQLGPVAHLIGVDEDPCAEGAPTWGDAGFSSGGSDSAPQPTASESASEPASTSTEEPTSSISVGVTVAVPNFTPAPTQPSETTQSSESTAILPTSTLVESTAPAPTSLSEPGSPSTSGALSGPCTEEGTWHCISGSSFQRCASGTWTPAQALAGGTECTSGQSQDFNVKAISVKSRMLKQKRSHRRSYGAHAKIHS</sequence>
<feature type="signal peptide" evidence="2">
    <location>
        <begin position="1"/>
        <end position="22"/>
    </location>
</feature>
<evidence type="ECO:0000256" key="1">
    <source>
        <dbReference type="SAM" id="MobiDB-lite"/>
    </source>
</evidence>
<feature type="compositionally biased region" description="Polar residues" evidence="1">
    <location>
        <begin position="316"/>
        <end position="336"/>
    </location>
</feature>
<proteinExistence type="predicted"/>
<protein>
    <recommendedName>
        <fullName evidence="5">Lytic polysaccharide monooxygenase</fullName>
    </recommendedName>
</protein>
<keyword evidence="2" id="KW-0732">Signal</keyword>
<feature type="region of interest" description="Disordered" evidence="1">
    <location>
        <begin position="231"/>
        <end position="278"/>
    </location>
</feature>
<gene>
    <name evidence="3" type="ORF">BDW59DRAFT_145764</name>
</gene>
<feature type="region of interest" description="Disordered" evidence="1">
    <location>
        <begin position="287"/>
        <end position="306"/>
    </location>
</feature>